<reference evidence="1 2" key="1">
    <citation type="submission" date="2024-09" db="EMBL/GenBank/DDBJ databases">
        <authorList>
            <person name="Sun Q."/>
            <person name="Mori K."/>
        </authorList>
    </citation>
    <scope>NUCLEOTIDE SEQUENCE [LARGE SCALE GENOMIC DNA]</scope>
    <source>
        <strain evidence="1 2">CGMCC 1.9126</strain>
    </source>
</reference>
<comment type="caution">
    <text evidence="1">The sequence shown here is derived from an EMBL/GenBank/DDBJ whole genome shotgun (WGS) entry which is preliminary data.</text>
</comment>
<proteinExistence type="predicted"/>
<evidence type="ECO:0000313" key="1">
    <source>
        <dbReference type="EMBL" id="MFC0476000.1"/>
    </source>
</evidence>
<sequence length="77" mass="8880">MSVNPVNNHLKSLASKLVLSEKEKASISTSIITLSRRLNLYFEGGELHTHFQIGSYIRGAFDIIRPPFRKYFQKEKK</sequence>
<accession>A0ABV6KSL5</accession>
<protein>
    <submittedName>
        <fullName evidence="1">Uncharacterized protein</fullName>
    </submittedName>
</protein>
<gene>
    <name evidence="1" type="ORF">ACFFHF_12210</name>
</gene>
<evidence type="ECO:0000313" key="2">
    <source>
        <dbReference type="Proteomes" id="UP001589738"/>
    </source>
</evidence>
<dbReference type="EMBL" id="JBHLUU010000079">
    <property type="protein sequence ID" value="MFC0476000.1"/>
    <property type="molecule type" value="Genomic_DNA"/>
</dbReference>
<dbReference type="Pfam" id="PF18144">
    <property type="entry name" value="SMODS"/>
    <property type="match status" value="1"/>
</dbReference>
<organism evidence="1 2">
    <name type="scientific">Robertmurraya beringensis</name>
    <dbReference type="NCBI Taxonomy" id="641660"/>
    <lineage>
        <taxon>Bacteria</taxon>
        <taxon>Bacillati</taxon>
        <taxon>Bacillota</taxon>
        <taxon>Bacilli</taxon>
        <taxon>Bacillales</taxon>
        <taxon>Bacillaceae</taxon>
        <taxon>Robertmurraya</taxon>
    </lineage>
</organism>
<name>A0ABV6KSL5_9BACI</name>
<dbReference type="Proteomes" id="UP001589738">
    <property type="component" value="Unassembled WGS sequence"/>
</dbReference>
<dbReference type="RefSeq" id="WP_160549848.1">
    <property type="nucleotide sequence ID" value="NZ_JBHLUU010000079.1"/>
</dbReference>
<keyword evidence="2" id="KW-1185">Reference proteome</keyword>